<reference evidence="3" key="1">
    <citation type="submission" date="2017-02" db="EMBL/GenBank/DDBJ databases">
        <authorList>
            <person name="Varghese N."/>
            <person name="Submissions S."/>
        </authorList>
    </citation>
    <scope>NUCLEOTIDE SEQUENCE [LARGE SCALE GENOMIC DNA]</scope>
    <source>
        <strain evidence="3">DSM 24091</strain>
    </source>
</reference>
<accession>A0A1T5B9U3</accession>
<dbReference type="GO" id="GO:0016301">
    <property type="term" value="F:kinase activity"/>
    <property type="evidence" value="ECO:0007669"/>
    <property type="project" value="UniProtKB-KW"/>
</dbReference>
<dbReference type="EMBL" id="FUZF01000002">
    <property type="protein sequence ID" value="SKB44016.1"/>
    <property type="molecule type" value="Genomic_DNA"/>
</dbReference>
<dbReference type="AlphaFoldDB" id="A0A1T5B9U3"/>
<dbReference type="STRING" id="1513896.SAMN05660841_00489"/>
<dbReference type="Gene3D" id="1.10.10.10">
    <property type="entry name" value="Winged helix-like DNA-binding domain superfamily/Winged helix DNA-binding domain"/>
    <property type="match status" value="1"/>
</dbReference>
<keyword evidence="2" id="KW-0808">Transferase</keyword>
<dbReference type="RefSeq" id="WP_079640873.1">
    <property type="nucleotide sequence ID" value="NZ_FUZF01000002.1"/>
</dbReference>
<gene>
    <name evidence="2" type="ORF">SAMN05660841_00489</name>
</gene>
<evidence type="ECO:0000313" key="2">
    <source>
        <dbReference type="EMBL" id="SKB44016.1"/>
    </source>
</evidence>
<keyword evidence="2" id="KW-0418">Kinase</keyword>
<name>A0A1T5B9U3_9SPHI</name>
<dbReference type="InterPro" id="IPR036388">
    <property type="entry name" value="WH-like_DNA-bd_sf"/>
</dbReference>
<dbReference type="Proteomes" id="UP000190150">
    <property type="component" value="Unassembled WGS sequence"/>
</dbReference>
<organism evidence="2 3">
    <name type="scientific">Sphingobacterium nematocida</name>
    <dbReference type="NCBI Taxonomy" id="1513896"/>
    <lineage>
        <taxon>Bacteria</taxon>
        <taxon>Pseudomonadati</taxon>
        <taxon>Bacteroidota</taxon>
        <taxon>Sphingobacteriia</taxon>
        <taxon>Sphingobacteriales</taxon>
        <taxon>Sphingobacteriaceae</taxon>
        <taxon>Sphingobacterium</taxon>
    </lineage>
</organism>
<dbReference type="InterPro" id="IPR043129">
    <property type="entry name" value="ATPase_NBD"/>
</dbReference>
<dbReference type="OrthoDB" id="9810372at2"/>
<evidence type="ECO:0000313" key="3">
    <source>
        <dbReference type="Proteomes" id="UP000190150"/>
    </source>
</evidence>
<proteinExistence type="inferred from homology"/>
<dbReference type="Pfam" id="PF00480">
    <property type="entry name" value="ROK"/>
    <property type="match status" value="1"/>
</dbReference>
<dbReference type="PANTHER" id="PTHR18964">
    <property type="entry name" value="ROK (REPRESSOR, ORF, KINASE) FAMILY"/>
    <property type="match status" value="1"/>
</dbReference>
<dbReference type="PANTHER" id="PTHR18964:SF149">
    <property type="entry name" value="BIFUNCTIONAL UDP-N-ACETYLGLUCOSAMINE 2-EPIMERASE_N-ACETYLMANNOSAMINE KINASE"/>
    <property type="match status" value="1"/>
</dbReference>
<dbReference type="InterPro" id="IPR000600">
    <property type="entry name" value="ROK"/>
</dbReference>
<protein>
    <submittedName>
        <fullName evidence="2">Sugar kinase of the NBD/HSP70 family, may contain an N-terminal HTH domain</fullName>
    </submittedName>
</protein>
<dbReference type="SUPFAM" id="SSF46785">
    <property type="entry name" value="Winged helix' DNA-binding domain"/>
    <property type="match status" value="1"/>
</dbReference>
<comment type="similarity">
    <text evidence="1">Belongs to the ROK (NagC/XylR) family.</text>
</comment>
<keyword evidence="3" id="KW-1185">Reference proteome</keyword>
<dbReference type="InterPro" id="IPR036390">
    <property type="entry name" value="WH_DNA-bd_sf"/>
</dbReference>
<dbReference type="Gene3D" id="3.30.420.40">
    <property type="match status" value="2"/>
</dbReference>
<sequence>MILTALYNQTPQSIAELSSAIGKSIPNITKSVQELLNENLINSEGLAPSTGGRRAIHYSLNTSFLPNILVIAIDQYSISMSLMNLANQTIKETKQENIKLNQIENPAQKILTLIADFLRDQNKEHILAVGVSMPGFVDSEKGINTSYPNNSPLYHLRDIIQKHIQIPTFIENDSTAIAISEHIFGKAKGVSNALVINLNWGVGLGMILEGKLFKGHSGYAGEFSHIPLSNLNKLCSCGKRGCLEVEASLIAALEYASEEIENGQISQLTGRYGQLGTITIDQLIAAALNGDQVAIESFARIGYMLGKGIATLIHIINPEKVIISGKGAEIGQILLPQIQASMLEFSIQRLSKDTIIEISTLHNAQIIGTAAIAVSSSNWKILHKKEKQTN</sequence>
<dbReference type="SUPFAM" id="SSF53067">
    <property type="entry name" value="Actin-like ATPase domain"/>
    <property type="match status" value="1"/>
</dbReference>
<evidence type="ECO:0000256" key="1">
    <source>
        <dbReference type="ARBA" id="ARBA00006479"/>
    </source>
</evidence>